<dbReference type="FunFam" id="2.60.40.10:FF:000003">
    <property type="entry name" value="Titin isoform E"/>
    <property type="match status" value="1"/>
</dbReference>
<evidence type="ECO:0000259" key="4">
    <source>
        <dbReference type="PROSITE" id="PS50835"/>
    </source>
</evidence>
<dbReference type="InterPro" id="IPR007110">
    <property type="entry name" value="Ig-like_dom"/>
</dbReference>
<dbReference type="FunFam" id="2.60.40.10:FF:000056">
    <property type="entry name" value="twitchin isoform X4"/>
    <property type="match status" value="3"/>
</dbReference>
<dbReference type="FunFam" id="2.60.40.10:FF:000567">
    <property type="entry name" value="Uncharacterized protein, isoform G"/>
    <property type="match status" value="1"/>
</dbReference>
<evidence type="ECO:0000256" key="1">
    <source>
        <dbReference type="ARBA" id="ARBA00022737"/>
    </source>
</evidence>
<dbReference type="InterPro" id="IPR003961">
    <property type="entry name" value="FN3_dom"/>
</dbReference>
<feature type="domain" description="Fibronectin type-III" evidence="5">
    <location>
        <begin position="315"/>
        <end position="409"/>
    </location>
</feature>
<feature type="domain" description="Ig-like" evidence="4">
    <location>
        <begin position="719"/>
        <end position="815"/>
    </location>
</feature>
<dbReference type="Proteomes" id="UP000053660">
    <property type="component" value="Unassembled WGS sequence"/>
</dbReference>
<dbReference type="Gene3D" id="2.60.40.10">
    <property type="entry name" value="Immunoglobulins"/>
    <property type="match status" value="12"/>
</dbReference>
<evidence type="ECO:0000256" key="3">
    <source>
        <dbReference type="SAM" id="MobiDB-lite"/>
    </source>
</evidence>
<dbReference type="CDD" id="cd05748">
    <property type="entry name" value="Ig_Titin_like"/>
    <property type="match status" value="1"/>
</dbReference>
<dbReference type="InterPro" id="IPR036179">
    <property type="entry name" value="Ig-like_dom_sf"/>
</dbReference>
<dbReference type="SMART" id="SM00408">
    <property type="entry name" value="IGc2"/>
    <property type="match status" value="3"/>
</dbReference>
<organism evidence="6 7">
    <name type="scientific">Oesophagostomum dentatum</name>
    <name type="common">Nodular worm</name>
    <dbReference type="NCBI Taxonomy" id="61180"/>
    <lineage>
        <taxon>Eukaryota</taxon>
        <taxon>Metazoa</taxon>
        <taxon>Ecdysozoa</taxon>
        <taxon>Nematoda</taxon>
        <taxon>Chromadorea</taxon>
        <taxon>Rhabditida</taxon>
        <taxon>Rhabditina</taxon>
        <taxon>Rhabditomorpha</taxon>
        <taxon>Strongyloidea</taxon>
        <taxon>Strongylidae</taxon>
        <taxon>Oesophagostomum</taxon>
    </lineage>
</organism>
<feature type="non-terminal residue" evidence="6">
    <location>
        <position position="1"/>
    </location>
</feature>
<evidence type="ECO:0000313" key="6">
    <source>
        <dbReference type="EMBL" id="KHJ84916.1"/>
    </source>
</evidence>
<feature type="domain" description="Fibronectin type-III" evidence="5">
    <location>
        <begin position="566"/>
        <end position="660"/>
    </location>
</feature>
<name>A0A0B1SLZ6_OESDE</name>
<dbReference type="SMART" id="SM00409">
    <property type="entry name" value="IG"/>
    <property type="match status" value="4"/>
</dbReference>
<dbReference type="EMBL" id="KN566174">
    <property type="protein sequence ID" value="KHJ84916.1"/>
    <property type="molecule type" value="Genomic_DNA"/>
</dbReference>
<accession>A0A0B1SLZ6</accession>
<protein>
    <submittedName>
        <fullName evidence="6">Fibronectin type III domain protein</fullName>
    </submittedName>
</protein>
<dbReference type="AlphaFoldDB" id="A0A0B1SLZ6"/>
<dbReference type="SMART" id="SM00060">
    <property type="entry name" value="FN3"/>
    <property type="match status" value="9"/>
</dbReference>
<feature type="region of interest" description="Disordered" evidence="3">
    <location>
        <begin position="292"/>
        <end position="329"/>
    </location>
</feature>
<keyword evidence="7" id="KW-1185">Reference proteome</keyword>
<dbReference type="InterPro" id="IPR036116">
    <property type="entry name" value="FN3_sf"/>
</dbReference>
<evidence type="ECO:0000256" key="2">
    <source>
        <dbReference type="ARBA" id="ARBA00023319"/>
    </source>
</evidence>
<dbReference type="PROSITE" id="PS50853">
    <property type="entry name" value="FN3"/>
    <property type="match status" value="8"/>
</dbReference>
<feature type="domain" description="Fibronectin type-III" evidence="5">
    <location>
        <begin position="1088"/>
        <end position="1182"/>
    </location>
</feature>
<keyword evidence="1" id="KW-0677">Repeat</keyword>
<dbReference type="InterPro" id="IPR013098">
    <property type="entry name" value="Ig_I-set"/>
</dbReference>
<feature type="domain" description="Ig-like" evidence="4">
    <location>
        <begin position="467"/>
        <end position="559"/>
    </location>
</feature>
<gene>
    <name evidence="6" type="ORF">OESDEN_15364</name>
</gene>
<dbReference type="PROSITE" id="PS50835">
    <property type="entry name" value="IG_LIKE"/>
    <property type="match status" value="3"/>
</dbReference>
<feature type="compositionally biased region" description="Basic and acidic residues" evidence="3">
    <location>
        <begin position="1"/>
        <end position="12"/>
    </location>
</feature>
<feature type="domain" description="Fibronectin type-III" evidence="5">
    <location>
        <begin position="22"/>
        <end position="116"/>
    </location>
</feature>
<feature type="domain" description="Fibronectin type-III" evidence="5">
    <location>
        <begin position="823"/>
        <end position="916"/>
    </location>
</feature>
<dbReference type="InterPro" id="IPR013783">
    <property type="entry name" value="Ig-like_fold"/>
</dbReference>
<dbReference type="FunFam" id="2.60.40.10:FF:002083">
    <property type="entry name" value="Protein CBR-UNC-22"/>
    <property type="match status" value="2"/>
</dbReference>
<feature type="region of interest" description="Disordered" evidence="3">
    <location>
        <begin position="391"/>
        <end position="420"/>
    </location>
</feature>
<dbReference type="OrthoDB" id="504170at2759"/>
<dbReference type="InterPro" id="IPR003599">
    <property type="entry name" value="Ig_sub"/>
</dbReference>
<feature type="domain" description="Fibronectin type-III" evidence="5">
    <location>
        <begin position="922"/>
        <end position="1014"/>
    </location>
</feature>
<feature type="domain" description="Ig-like" evidence="4">
    <location>
        <begin position="120"/>
        <end position="206"/>
    </location>
</feature>
<reference evidence="6 7" key="1">
    <citation type="submission" date="2014-03" db="EMBL/GenBank/DDBJ databases">
        <title>Draft genome of the hookworm Oesophagostomum dentatum.</title>
        <authorList>
            <person name="Mitreva M."/>
        </authorList>
    </citation>
    <scope>NUCLEOTIDE SEQUENCE [LARGE SCALE GENOMIC DNA]</scope>
    <source>
        <strain evidence="6 7">OD-Hann</strain>
    </source>
</reference>
<feature type="domain" description="Fibronectin type-III" evidence="5">
    <location>
        <begin position="216"/>
        <end position="309"/>
    </location>
</feature>
<dbReference type="PANTHER" id="PTHR14340:SF9">
    <property type="entry name" value="FIBRONECTIN TYPE-III DOMAIN-CONTAINING PROTEIN"/>
    <property type="match status" value="1"/>
</dbReference>
<evidence type="ECO:0000313" key="7">
    <source>
        <dbReference type="Proteomes" id="UP000053660"/>
    </source>
</evidence>
<dbReference type="Pfam" id="PF00041">
    <property type="entry name" value="fn3"/>
    <property type="match status" value="8"/>
</dbReference>
<dbReference type="PRINTS" id="PR00014">
    <property type="entry name" value="FNTYPEIII"/>
</dbReference>
<evidence type="ECO:0000259" key="5">
    <source>
        <dbReference type="PROSITE" id="PS50853"/>
    </source>
</evidence>
<dbReference type="Pfam" id="PF07679">
    <property type="entry name" value="I-set"/>
    <property type="match status" value="3"/>
</dbReference>
<dbReference type="SUPFAM" id="SSF48726">
    <property type="entry name" value="Immunoglobulin"/>
    <property type="match status" value="4"/>
</dbReference>
<dbReference type="InterPro" id="IPR003598">
    <property type="entry name" value="Ig_sub2"/>
</dbReference>
<sequence>ESDPLSTDKEILAKNPYETPGKIDKPEVTDWDKDHADLEWKPPAEDGGAPIEEYIIEQKDKHGRWEEVMKVPAGETKATVGNLKEGESYQFRVIAKNKAGPGDPSDPTDTIIAKTRFLAPHIHREDLEDTVVRVGQQVRFNIHIDGEPAPDVTWKFNDKGIGESKAQIENEDYLSRFNIAKAVRKQSGKYTITATNSSGTDSVTIEIKVKSKPSKPKGPLDVKDVFEDRATLSWKPPEDDGGEPIEHYEIEKMSTKDGIWTPCGRTADTSFVVDTLNKGDHYKFRVKAVNSEGASDPLESDQDVLAKNPFDRPDKPGKPEPTDWDSDHVDLKWDPPLNDGGAPIEEYQIEKRTRYGRWEPAISVPGGQTTATVPDLTAGEEYEFRVVAVNKGGPSDPSDASKPVIAKPRNHQPKAPLQVPADQTTCTVPNLKEGHEYEFRIRAKNKAGTGDPSDPSQMIKAKARNVPPVIDRNALGEIKVRAGQEIHLVVPVSGEPPPEITWALGDSPVEGDDDRVKINNSEDYKTKFLVKRALRSDSGTYTITAKNVNGTDTAEVKITVLDHPGTPRGPLDVSNVTKEGCDLAWKEPDDDGGADIDHYVIEKQDANTGRWTSCGESKDTKFHVDDLAQGHEYKFRVKAVNRYGESDPLEAQKSIIAKDPFELADKPGTPEIVDWDKDHADLKWTPPLDDGGAPIEEYLIEMKAGNGDWVPAKKVAAVPSDEQTATVENLKPGQTYQFRAGTPLKLEVAFEGEPAPTAIWFANDTDLNSNPRADITTTPTTSELHIFSSVRGDTGLYTVTVENEHGKDKAQCTVTVLDVPGTPEGPLKVNEVHKEGCTLNWKPPVDNGGSEILHYRVEKMDTSRGTWQEVGNFPECTAKVNKLIPGKEYQFRVMAVNLQGESKPLETTEPIIAKNEFDVPDAVDKPEVVDWDKDRIDIQWKPPANNGGSPVKTYIVEKKEKGSAIWNEAGKTSGTTFSATNLKTGTEYEFRVIAVNEAGPSEPSEPTDAQMAKARYLKPKILTQNRKIKIKAGHTHTMEVEFDGAPEPVPTWTFKEGQAVPQELLVKNEVGEDEGVFEVIVQDHPGAPEGPLEVSDVTKDSCVLSWNPPADDGGSEITNYVVEKRDTKTNTWVPVSAFVTGTKVTVPKLVEGHEYEFRVMAENAFGRSDPLNTTEPVLAKDPFGVPGKPGQVSYLNFVGI</sequence>
<dbReference type="SUPFAM" id="SSF49265">
    <property type="entry name" value="Fibronectin type III"/>
    <property type="match status" value="6"/>
</dbReference>
<dbReference type="FunFam" id="2.60.40.10:FF:000160">
    <property type="entry name" value="Titin a"/>
    <property type="match status" value="1"/>
</dbReference>
<feature type="region of interest" description="Disordered" evidence="3">
    <location>
        <begin position="1"/>
        <end position="28"/>
    </location>
</feature>
<dbReference type="FunFam" id="2.60.40.10:FF:000051">
    <property type="entry name" value="Uncharacterized protein, isoform J"/>
    <property type="match status" value="2"/>
</dbReference>
<dbReference type="CDD" id="cd00063">
    <property type="entry name" value="FN3"/>
    <property type="match status" value="8"/>
</dbReference>
<dbReference type="PANTHER" id="PTHR14340">
    <property type="entry name" value="MICROFIBRIL-ASSOCIATED GLYCOPROTEIN 3"/>
    <property type="match status" value="1"/>
</dbReference>
<keyword evidence="2" id="KW-0393">Immunoglobulin domain</keyword>
<dbReference type="GO" id="GO:0030017">
    <property type="term" value="C:sarcomere"/>
    <property type="evidence" value="ECO:0007669"/>
    <property type="project" value="UniProtKB-ARBA"/>
</dbReference>
<proteinExistence type="predicted"/>
<feature type="compositionally biased region" description="Basic and acidic residues" evidence="3">
    <location>
        <begin position="309"/>
        <end position="329"/>
    </location>
</feature>
<feature type="domain" description="Fibronectin type-III" evidence="5">
    <location>
        <begin position="666"/>
        <end position="768"/>
    </location>
</feature>